<evidence type="ECO:0000256" key="6">
    <source>
        <dbReference type="SAM" id="Phobius"/>
    </source>
</evidence>
<dbReference type="PANTHER" id="PTHR23502:SF5">
    <property type="entry name" value="QUINIDINE RESISTANCE PROTEIN 3"/>
    <property type="match status" value="1"/>
</dbReference>
<gene>
    <name evidence="8" type="ORF">INT46_007052</name>
</gene>
<keyword evidence="4 6" id="KW-0472">Membrane</keyword>
<feature type="compositionally biased region" description="Low complexity" evidence="5">
    <location>
        <begin position="11"/>
        <end position="26"/>
    </location>
</feature>
<feature type="transmembrane region" description="Helical" evidence="6">
    <location>
        <begin position="194"/>
        <end position="215"/>
    </location>
</feature>
<dbReference type="AlphaFoldDB" id="A0A8H7VEK3"/>
<feature type="transmembrane region" description="Helical" evidence="6">
    <location>
        <begin position="285"/>
        <end position="306"/>
    </location>
</feature>
<comment type="subcellular location">
    <subcellularLocation>
        <location evidence="1">Membrane</location>
        <topology evidence="1">Multi-pass membrane protein</topology>
    </subcellularLocation>
</comment>
<name>A0A8H7VEK3_9FUNG</name>
<dbReference type="GO" id="GO:0022857">
    <property type="term" value="F:transmembrane transporter activity"/>
    <property type="evidence" value="ECO:0007669"/>
    <property type="project" value="InterPro"/>
</dbReference>
<evidence type="ECO:0000256" key="1">
    <source>
        <dbReference type="ARBA" id="ARBA00004141"/>
    </source>
</evidence>
<evidence type="ECO:0000256" key="5">
    <source>
        <dbReference type="SAM" id="MobiDB-lite"/>
    </source>
</evidence>
<feature type="transmembrane region" description="Helical" evidence="6">
    <location>
        <begin position="389"/>
        <end position="411"/>
    </location>
</feature>
<dbReference type="CDD" id="cd17323">
    <property type="entry name" value="MFS_Tpo1_MDR_like"/>
    <property type="match status" value="1"/>
</dbReference>
<comment type="caution">
    <text evidence="8">The sequence shown here is derived from an EMBL/GenBank/DDBJ whole genome shotgun (WGS) entry which is preliminary data.</text>
</comment>
<feature type="transmembrane region" description="Helical" evidence="6">
    <location>
        <begin position="134"/>
        <end position="154"/>
    </location>
</feature>
<dbReference type="InterPro" id="IPR011701">
    <property type="entry name" value="MFS"/>
</dbReference>
<evidence type="ECO:0000259" key="7">
    <source>
        <dbReference type="PROSITE" id="PS50850"/>
    </source>
</evidence>
<feature type="transmembrane region" description="Helical" evidence="6">
    <location>
        <begin position="456"/>
        <end position="477"/>
    </location>
</feature>
<feature type="domain" description="Major facilitator superfamily (MFS) profile" evidence="7">
    <location>
        <begin position="69"/>
        <end position="480"/>
    </location>
</feature>
<proteinExistence type="predicted"/>
<evidence type="ECO:0000313" key="8">
    <source>
        <dbReference type="EMBL" id="KAG2215992.1"/>
    </source>
</evidence>
<organism evidence="8 9">
    <name type="scientific">Mucor plumbeus</name>
    <dbReference type="NCBI Taxonomy" id="97098"/>
    <lineage>
        <taxon>Eukaryota</taxon>
        <taxon>Fungi</taxon>
        <taxon>Fungi incertae sedis</taxon>
        <taxon>Mucoromycota</taxon>
        <taxon>Mucoromycotina</taxon>
        <taxon>Mucoromycetes</taxon>
        <taxon>Mucorales</taxon>
        <taxon>Mucorineae</taxon>
        <taxon>Mucoraceae</taxon>
        <taxon>Mucor</taxon>
    </lineage>
</organism>
<dbReference type="PANTHER" id="PTHR23502">
    <property type="entry name" value="MAJOR FACILITATOR SUPERFAMILY"/>
    <property type="match status" value="1"/>
</dbReference>
<dbReference type="OrthoDB" id="2130629at2759"/>
<dbReference type="Gene3D" id="1.20.1720.10">
    <property type="entry name" value="Multidrug resistance protein D"/>
    <property type="match status" value="1"/>
</dbReference>
<dbReference type="InterPro" id="IPR020846">
    <property type="entry name" value="MFS_dom"/>
</dbReference>
<dbReference type="PROSITE" id="PS50850">
    <property type="entry name" value="MFS"/>
    <property type="match status" value="1"/>
</dbReference>
<evidence type="ECO:0000256" key="2">
    <source>
        <dbReference type="ARBA" id="ARBA00022692"/>
    </source>
</evidence>
<keyword evidence="3 6" id="KW-1133">Transmembrane helix</keyword>
<feature type="region of interest" description="Disordered" evidence="5">
    <location>
        <begin position="1"/>
        <end position="27"/>
    </location>
</feature>
<evidence type="ECO:0000256" key="3">
    <source>
        <dbReference type="ARBA" id="ARBA00022989"/>
    </source>
</evidence>
<sequence>MKYQNREEENSIASSNGSSDSTALSNVYQQQDADKLESYIEDQSEKNVYNPKDDPNHPLNWPERKKYLALLAISLDSFIGYFTSAIYMPAVQDIRIYFNTNLTTINATIALYLAFSAIAPLFWAPLSERIGRRWVYIVALVLYCVCTIVCGVATNLGLFFAFRLLQSIFASAGQAVGGGSISDMFEPRERGRAMGLYMLGTILGPSVAPVCGGFINQNLGWRWIFYIKTIIGGAFAILSFFLIPESLYVPAEKQVAPPANFKERLNRLKFNPFTTLLLLSRKETAIICIPVSVGFGWFYYLVTILSPTFNQIYGFSSGAIGLCFLASGIGNILGAVGSGVLSDAINNYSIKKNGGVAVTEFRIKPIYIGFPFIIAGTLLYGWLLHAHVYFIGPLVGFALFCFGLMLSISATNTYLVEANLSRAASAVSLNNFTRNMCGMIFSLTGVQIRGSLGDGWSYTLASLMCLVVFSICVPVVHRFGGKWRQERQEKELQQQQQQQH</sequence>
<dbReference type="SUPFAM" id="SSF103473">
    <property type="entry name" value="MFS general substrate transporter"/>
    <property type="match status" value="1"/>
</dbReference>
<keyword evidence="2 6" id="KW-0812">Transmembrane</keyword>
<dbReference type="InterPro" id="IPR036259">
    <property type="entry name" value="MFS_trans_sf"/>
</dbReference>
<feature type="transmembrane region" description="Helical" evidence="6">
    <location>
        <begin position="102"/>
        <end position="122"/>
    </location>
</feature>
<feature type="transmembrane region" description="Helical" evidence="6">
    <location>
        <begin position="67"/>
        <end position="90"/>
    </location>
</feature>
<dbReference type="GO" id="GO:0005886">
    <property type="term" value="C:plasma membrane"/>
    <property type="evidence" value="ECO:0007669"/>
    <property type="project" value="TreeGrafter"/>
</dbReference>
<feature type="transmembrane region" description="Helical" evidence="6">
    <location>
        <begin position="312"/>
        <end position="345"/>
    </location>
</feature>
<evidence type="ECO:0000313" key="9">
    <source>
        <dbReference type="Proteomes" id="UP000650833"/>
    </source>
</evidence>
<dbReference type="Proteomes" id="UP000650833">
    <property type="component" value="Unassembled WGS sequence"/>
</dbReference>
<accession>A0A8H7VEK3</accession>
<feature type="transmembrane region" description="Helical" evidence="6">
    <location>
        <begin position="221"/>
        <end position="243"/>
    </location>
</feature>
<reference evidence="8" key="1">
    <citation type="submission" date="2020-12" db="EMBL/GenBank/DDBJ databases">
        <title>Metabolic potential, ecology and presence of endohyphal bacteria is reflected in genomic diversity of Mucoromycotina.</title>
        <authorList>
            <person name="Muszewska A."/>
            <person name="Okrasinska A."/>
            <person name="Steczkiewicz K."/>
            <person name="Drgas O."/>
            <person name="Orlowska M."/>
            <person name="Perlinska-Lenart U."/>
            <person name="Aleksandrzak-Piekarczyk T."/>
            <person name="Szatraj K."/>
            <person name="Zielenkiewicz U."/>
            <person name="Pilsyk S."/>
            <person name="Malc E."/>
            <person name="Mieczkowski P."/>
            <person name="Kruszewska J.S."/>
            <person name="Biernat P."/>
            <person name="Pawlowska J."/>
        </authorList>
    </citation>
    <scope>NUCLEOTIDE SEQUENCE</scope>
    <source>
        <strain evidence="8">CBS 226.32</strain>
    </source>
</reference>
<keyword evidence="9" id="KW-1185">Reference proteome</keyword>
<evidence type="ECO:0000256" key="4">
    <source>
        <dbReference type="ARBA" id="ARBA00023136"/>
    </source>
</evidence>
<dbReference type="EMBL" id="JAEPRC010000001">
    <property type="protein sequence ID" value="KAG2215992.1"/>
    <property type="molecule type" value="Genomic_DNA"/>
</dbReference>
<dbReference type="Pfam" id="PF07690">
    <property type="entry name" value="MFS_1"/>
    <property type="match status" value="1"/>
</dbReference>
<feature type="transmembrane region" description="Helical" evidence="6">
    <location>
        <begin position="366"/>
        <end position="383"/>
    </location>
</feature>
<protein>
    <recommendedName>
        <fullName evidence="7">Major facilitator superfamily (MFS) profile domain-containing protein</fullName>
    </recommendedName>
</protein>